<dbReference type="AlphaFoldDB" id="A0A3S1B326"/>
<feature type="domain" description="Methyltransferase" evidence="3">
    <location>
        <begin position="48"/>
        <end position="138"/>
    </location>
</feature>
<dbReference type="Proteomes" id="UP000271624">
    <property type="component" value="Unassembled WGS sequence"/>
</dbReference>
<keyword evidence="5" id="KW-1185">Reference proteome</keyword>
<keyword evidence="1 4" id="KW-0489">Methyltransferase</keyword>
<dbReference type="OrthoDB" id="448116at2"/>
<dbReference type="RefSeq" id="WP_127083158.1">
    <property type="nucleotide sequence ID" value="NZ_RSCL01000012.1"/>
</dbReference>
<evidence type="ECO:0000259" key="3">
    <source>
        <dbReference type="Pfam" id="PF13649"/>
    </source>
</evidence>
<dbReference type="PANTHER" id="PTHR43861:SF1">
    <property type="entry name" value="TRANS-ACONITATE 2-METHYLTRANSFERASE"/>
    <property type="match status" value="1"/>
</dbReference>
<reference evidence="4" key="2">
    <citation type="journal article" date="2019" name="Genome Biol. Evol.">
        <title>Day and night: Metabolic profiles and evolutionary relationships of six axenic non-marine cyanobacteria.</title>
        <authorList>
            <person name="Will S.E."/>
            <person name="Henke P."/>
            <person name="Boedeker C."/>
            <person name="Huang S."/>
            <person name="Brinkmann H."/>
            <person name="Rohde M."/>
            <person name="Jarek M."/>
            <person name="Friedl T."/>
            <person name="Seufert S."/>
            <person name="Schumacher M."/>
            <person name="Overmann J."/>
            <person name="Neumann-Schaal M."/>
            <person name="Petersen J."/>
        </authorList>
    </citation>
    <scope>NUCLEOTIDE SEQUENCE [LARGE SCALE GENOMIC DNA]</scope>
    <source>
        <strain evidence="4">PCC 7102</strain>
    </source>
</reference>
<accession>A0A3S1B326</accession>
<dbReference type="SUPFAM" id="SSF53335">
    <property type="entry name" value="S-adenosyl-L-methionine-dependent methyltransferases"/>
    <property type="match status" value="1"/>
</dbReference>
<evidence type="ECO:0000256" key="1">
    <source>
        <dbReference type="ARBA" id="ARBA00022603"/>
    </source>
</evidence>
<sequence length="209" mass="23776">MNNPKEIVATGYNQITQSYLQLVEAMGIKVREKYLNLLINFLPVNAQVLELGCGAGVPMTQILSKHFQVIGIDISSEQLSLARQNVPQAKFILSDMVNLEFESNYFDAVVAFYSITHVPRTEHKQLLSNIYRMLKKGGLMMLTMGYRDSPDTISPDWFGSPMFFSHFDGDTNSTLVQETGFNIIQAEDEIEYEYNNPVCFRWIVASKLQ</sequence>
<dbReference type="Pfam" id="PF13649">
    <property type="entry name" value="Methyltransf_25"/>
    <property type="match status" value="1"/>
</dbReference>
<evidence type="ECO:0000256" key="2">
    <source>
        <dbReference type="ARBA" id="ARBA00022679"/>
    </source>
</evidence>
<gene>
    <name evidence="4" type="ORF">DSM106972_047950</name>
</gene>
<dbReference type="InterPro" id="IPR029063">
    <property type="entry name" value="SAM-dependent_MTases_sf"/>
</dbReference>
<comment type="caution">
    <text evidence="4">The sequence shown here is derived from an EMBL/GenBank/DDBJ whole genome shotgun (WGS) entry which is preliminary data.</text>
</comment>
<keyword evidence="2 4" id="KW-0808">Transferase</keyword>
<evidence type="ECO:0000313" key="4">
    <source>
        <dbReference type="EMBL" id="RUT03881.1"/>
    </source>
</evidence>
<dbReference type="GO" id="GO:0032259">
    <property type="term" value="P:methylation"/>
    <property type="evidence" value="ECO:0007669"/>
    <property type="project" value="UniProtKB-KW"/>
</dbReference>
<evidence type="ECO:0000313" key="5">
    <source>
        <dbReference type="Proteomes" id="UP000271624"/>
    </source>
</evidence>
<reference evidence="4" key="1">
    <citation type="submission" date="2018-12" db="EMBL/GenBank/DDBJ databases">
        <authorList>
            <person name="Will S."/>
            <person name="Neumann-Schaal M."/>
            <person name="Henke P."/>
        </authorList>
    </citation>
    <scope>NUCLEOTIDE SEQUENCE</scope>
    <source>
        <strain evidence="4">PCC 7102</strain>
    </source>
</reference>
<dbReference type="InterPro" id="IPR041698">
    <property type="entry name" value="Methyltransf_25"/>
</dbReference>
<dbReference type="CDD" id="cd02440">
    <property type="entry name" value="AdoMet_MTases"/>
    <property type="match status" value="1"/>
</dbReference>
<proteinExistence type="predicted"/>
<dbReference type="EMBL" id="RSCL01000012">
    <property type="protein sequence ID" value="RUT03881.1"/>
    <property type="molecule type" value="Genomic_DNA"/>
</dbReference>
<name>A0A3S1B326_9CYAN</name>
<organism evidence="4 5">
    <name type="scientific">Dulcicalothrix desertica PCC 7102</name>
    <dbReference type="NCBI Taxonomy" id="232991"/>
    <lineage>
        <taxon>Bacteria</taxon>
        <taxon>Bacillati</taxon>
        <taxon>Cyanobacteriota</taxon>
        <taxon>Cyanophyceae</taxon>
        <taxon>Nostocales</taxon>
        <taxon>Calotrichaceae</taxon>
        <taxon>Dulcicalothrix</taxon>
    </lineage>
</organism>
<dbReference type="Gene3D" id="3.40.50.150">
    <property type="entry name" value="Vaccinia Virus protein VP39"/>
    <property type="match status" value="1"/>
</dbReference>
<protein>
    <submittedName>
        <fullName evidence="4">Methyltransferase type 11</fullName>
    </submittedName>
</protein>
<dbReference type="GO" id="GO:0008168">
    <property type="term" value="F:methyltransferase activity"/>
    <property type="evidence" value="ECO:0007669"/>
    <property type="project" value="UniProtKB-KW"/>
</dbReference>
<dbReference type="PANTHER" id="PTHR43861">
    <property type="entry name" value="TRANS-ACONITATE 2-METHYLTRANSFERASE-RELATED"/>
    <property type="match status" value="1"/>
</dbReference>